<feature type="transmembrane region" description="Helical" evidence="1">
    <location>
        <begin position="178"/>
        <end position="202"/>
    </location>
</feature>
<proteinExistence type="predicted"/>
<protein>
    <submittedName>
        <fullName evidence="2">Uncharacterized protein</fullName>
    </submittedName>
</protein>
<organism evidence="2 3">
    <name type="scientific">Candidatus Wildermuthbacteria bacterium RIFCSPLOWO2_02_FULL_47_9c</name>
    <dbReference type="NCBI Taxonomy" id="1802466"/>
    <lineage>
        <taxon>Bacteria</taxon>
        <taxon>Candidatus Wildermuthiibacteriota</taxon>
    </lineage>
</organism>
<feature type="transmembrane region" description="Helical" evidence="1">
    <location>
        <begin position="6"/>
        <end position="27"/>
    </location>
</feature>
<feature type="transmembrane region" description="Helical" evidence="1">
    <location>
        <begin position="208"/>
        <end position="231"/>
    </location>
</feature>
<reference evidence="2 3" key="1">
    <citation type="journal article" date="2016" name="Nat. Commun.">
        <title>Thousands of microbial genomes shed light on interconnected biogeochemical processes in an aquifer system.</title>
        <authorList>
            <person name="Anantharaman K."/>
            <person name="Brown C.T."/>
            <person name="Hug L.A."/>
            <person name="Sharon I."/>
            <person name="Castelle C.J."/>
            <person name="Probst A.J."/>
            <person name="Thomas B.C."/>
            <person name="Singh A."/>
            <person name="Wilkins M.J."/>
            <person name="Karaoz U."/>
            <person name="Brodie E.L."/>
            <person name="Williams K.H."/>
            <person name="Hubbard S.S."/>
            <person name="Banfield J.F."/>
        </authorList>
    </citation>
    <scope>NUCLEOTIDE SEQUENCE [LARGE SCALE GENOMIC DNA]</scope>
</reference>
<feature type="transmembrane region" description="Helical" evidence="1">
    <location>
        <begin position="98"/>
        <end position="118"/>
    </location>
</feature>
<sequence>MLPLSLLVAPHVIVCLLAAGKLRRSYLRGKDENVRDFQMVYATLGIYFVLQIILGAATRPPFVIAPFQAITEALLTVPILFFFRIVFRILEKPSLSKVIQTFAAGFIVAEIAFLSFVPRPSLFMEIPPFFYWRYSYSYYSEIALFMLFDLVRITGGVAVMALFFWLGRTSAGALRKRFLFIASGFLLLPGGLAAGILTAVLLPTNLFWIAYLVGISSALVGLLLSLAGVYYKIPQQNW</sequence>
<evidence type="ECO:0000313" key="3">
    <source>
        <dbReference type="Proteomes" id="UP000178222"/>
    </source>
</evidence>
<gene>
    <name evidence="2" type="ORF">A3J30_04180</name>
</gene>
<keyword evidence="1" id="KW-0812">Transmembrane</keyword>
<name>A0A1G2RU20_9BACT</name>
<feature type="transmembrane region" description="Helical" evidence="1">
    <location>
        <begin position="63"/>
        <end position="86"/>
    </location>
</feature>
<evidence type="ECO:0000313" key="2">
    <source>
        <dbReference type="EMBL" id="OHA76346.1"/>
    </source>
</evidence>
<dbReference type="EMBL" id="MHUL01000035">
    <property type="protein sequence ID" value="OHA76346.1"/>
    <property type="molecule type" value="Genomic_DNA"/>
</dbReference>
<keyword evidence="1" id="KW-0472">Membrane</keyword>
<feature type="transmembrane region" description="Helical" evidence="1">
    <location>
        <begin position="39"/>
        <end position="57"/>
    </location>
</feature>
<comment type="caution">
    <text evidence="2">The sequence shown here is derived from an EMBL/GenBank/DDBJ whole genome shotgun (WGS) entry which is preliminary data.</text>
</comment>
<dbReference type="AlphaFoldDB" id="A0A1G2RU20"/>
<evidence type="ECO:0000256" key="1">
    <source>
        <dbReference type="SAM" id="Phobius"/>
    </source>
</evidence>
<accession>A0A1G2RU20</accession>
<dbReference type="Proteomes" id="UP000178222">
    <property type="component" value="Unassembled WGS sequence"/>
</dbReference>
<keyword evidence="1" id="KW-1133">Transmembrane helix</keyword>
<feature type="transmembrane region" description="Helical" evidence="1">
    <location>
        <begin position="138"/>
        <end position="166"/>
    </location>
</feature>